<reference evidence="9 10" key="1">
    <citation type="journal article" date="2020" name="ISME J.">
        <title>Comparative genomics reveals insights into cyanobacterial evolution and habitat adaptation.</title>
        <authorList>
            <person name="Chen M.Y."/>
            <person name="Teng W.K."/>
            <person name="Zhao L."/>
            <person name="Hu C.X."/>
            <person name="Zhou Y.K."/>
            <person name="Han B.P."/>
            <person name="Song L.R."/>
            <person name="Shu W.S."/>
        </authorList>
    </citation>
    <scope>NUCLEOTIDE SEQUENCE [LARGE SCALE GENOMIC DNA]</scope>
    <source>
        <strain evidence="9 10">FACHB-159</strain>
    </source>
</reference>
<dbReference type="InterPro" id="IPR027417">
    <property type="entry name" value="P-loop_NTPase"/>
</dbReference>
<sequence>MVHVKRVELTNFKSFGGTTQVPLLPGFTVISGPNGSGKSNILDALLFCLGLASSKGMRADRLPDLVNNAQTAKGRAAIEASVTVTFDLSDEVSRRGAQAQREEAGEAGEAEGAGEENLKSEVQNRRLAEWSVTRKLRVTHQGTYTSNYYINGVSCTLTELHEELNNLRIYPEGYNVVLQGDVTSIISMNGRERREIIDELAGVAAFDRKINQAKSTLDEVKEKEDSCRIIETELTAQRDRLSQDRAKAEKYQKLRAEFLAKQSWEAVLSWRSLQAHQEKLVGEIQNGDRNSGELNTQLTNLNSQIVQKTAELEELNAHVKALGEDELLAVQSTLATQEAERKQLLRQQTELQTAFEETAQRLAQTQQEIEQQRHTLQEVAETQLAETQLIASSQQQRNEAQQTLETSRQAAAEIASASEAWVQQQTAFNRQIETLLQTLEPQRTEQAQLRERNNQLQQLIQEQTLLIERYEPELAAKQAECSGIETEFNASSEPIQNLAQNLSATEQELQIQQETQKRLLAEQREKQRQLDKLEAQTQAQQEVQGTQASKVILQSGMPGVCGLVVQLGRVEPRYQLALEIAAGGRLGHIVVEDDGIAAAGIELLKQKRAGRATFLPLNKISAGKFTQDATLRLASGFINYAVNLVDCDRRYKDVFSYVFGNTVVFGSLEQARKNLGLYRIVTLDGELLETSGAMTGGSNTQRSALRFGTGEAAESDEVIALKNRLVDIERVLERCTEAIATLSSRTKQLTQELTEARQARREQQLQLEQLHKDIKNLTTQLEGTRSQLVQNSEKLAAAQSRLEVLERELPGQETQLQQLRHALAELEASQTPSEWQQIQATIKIQEQQLQQRESALREAEQRLKNLENQQQRLQEKIQEAETRIAEYETQQTSCRDAMNRVLNQITTINDQIAQTRLSLNQMEQKLGEQKQKRDATEQEVRSQLLRQQQLEWEIQKLQETQEKRREELVALQSQLRDVAAELPNPLPEVPDKVDLEELQKELRSLSKRLQAMEPVNMLALEEYERTQNRLQELTQKLETLEGERTELLLRIENFTTLRQLAFKEAFDAVNENFQSIFAVLSDGDGYLQLENPEDPFSSGLNLVAHPKGKPVQRLASMSGGEKSLTALSFIFALQRYRPSPFYAFDEVDMFLDGANVERLARMIKQQSQQAQFIVVSLRRPMIESAERTIGVTQARGAYTQVLGIKLTSSNTSA</sequence>
<dbReference type="CDD" id="cd03278">
    <property type="entry name" value="ABC_SMC_barmotin"/>
    <property type="match status" value="1"/>
</dbReference>
<dbReference type="NCBIfam" id="TIGR02169">
    <property type="entry name" value="SMC_prok_A"/>
    <property type="match status" value="1"/>
</dbReference>
<feature type="coiled-coil region" evidence="6">
    <location>
        <begin position="298"/>
        <end position="410"/>
    </location>
</feature>
<evidence type="ECO:0000256" key="5">
    <source>
        <dbReference type="ARBA" id="ARBA00023125"/>
    </source>
</evidence>
<keyword evidence="3 6" id="KW-0067">ATP-binding</keyword>
<evidence type="ECO:0000256" key="3">
    <source>
        <dbReference type="ARBA" id="ARBA00022840"/>
    </source>
</evidence>
<feature type="domain" description="SMC hinge" evidence="8">
    <location>
        <begin position="558"/>
        <end position="675"/>
    </location>
</feature>
<proteinExistence type="inferred from homology"/>
<dbReference type="Gene3D" id="3.30.70.1620">
    <property type="match status" value="1"/>
</dbReference>
<dbReference type="SMART" id="SM00968">
    <property type="entry name" value="SMC_hinge"/>
    <property type="match status" value="1"/>
</dbReference>
<comment type="subcellular location">
    <subcellularLocation>
        <location evidence="6">Cytoplasm</location>
    </subcellularLocation>
</comment>
<dbReference type="InterPro" id="IPR011890">
    <property type="entry name" value="SMC_prok"/>
</dbReference>
<evidence type="ECO:0000256" key="7">
    <source>
        <dbReference type="SAM" id="MobiDB-lite"/>
    </source>
</evidence>
<keyword evidence="5 6" id="KW-0238">DNA-binding</keyword>
<dbReference type="Proteomes" id="UP000637383">
    <property type="component" value="Unassembled WGS sequence"/>
</dbReference>
<dbReference type="HAMAP" id="MF_01894">
    <property type="entry name" value="Smc_prok"/>
    <property type="match status" value="1"/>
</dbReference>
<evidence type="ECO:0000256" key="2">
    <source>
        <dbReference type="ARBA" id="ARBA00022741"/>
    </source>
</evidence>
<comment type="domain">
    <text evidence="6">Contains large globular domains required for ATP hydrolysis at each terminus and a third globular domain forming a flexible hinge near the middle of the molecule. These domains are separated by coiled-coil structures.</text>
</comment>
<evidence type="ECO:0000256" key="4">
    <source>
        <dbReference type="ARBA" id="ARBA00023054"/>
    </source>
</evidence>
<keyword evidence="10" id="KW-1185">Reference proteome</keyword>
<keyword evidence="4 6" id="KW-0175">Coiled coil</keyword>
<feature type="coiled-coil region" evidence="6">
    <location>
        <begin position="732"/>
        <end position="1050"/>
    </location>
</feature>
<dbReference type="InterPro" id="IPR003395">
    <property type="entry name" value="RecF/RecN/SMC_N"/>
</dbReference>
<dbReference type="PIRSF" id="PIRSF005719">
    <property type="entry name" value="SMC"/>
    <property type="match status" value="1"/>
</dbReference>
<dbReference type="InterPro" id="IPR010935">
    <property type="entry name" value="SMC_hinge"/>
</dbReference>
<evidence type="ECO:0000313" key="9">
    <source>
        <dbReference type="EMBL" id="MBD2732416.1"/>
    </source>
</evidence>
<dbReference type="InterPro" id="IPR036277">
    <property type="entry name" value="SMC_hinge_sf"/>
</dbReference>
<gene>
    <name evidence="6 9" type="primary">smc</name>
    <name evidence="9" type="ORF">H6H03_00615</name>
</gene>
<dbReference type="RefSeq" id="WP_190953148.1">
    <property type="nucleotide sequence ID" value="NZ_JACJTU010000001.1"/>
</dbReference>
<feature type="region of interest" description="Disordered" evidence="7">
    <location>
        <begin position="93"/>
        <end position="120"/>
    </location>
</feature>
<comment type="similarity">
    <text evidence="6">Belongs to the SMC family.</text>
</comment>
<keyword evidence="2 6" id="KW-0547">Nucleotide-binding</keyword>
<dbReference type="SUPFAM" id="SSF52540">
    <property type="entry name" value="P-loop containing nucleoside triphosphate hydrolases"/>
    <property type="match status" value="1"/>
</dbReference>
<dbReference type="Pfam" id="PF02463">
    <property type="entry name" value="SMC_N"/>
    <property type="match status" value="1"/>
</dbReference>
<accession>A0ABR8K0K3</accession>
<evidence type="ECO:0000256" key="1">
    <source>
        <dbReference type="ARBA" id="ARBA00022490"/>
    </source>
</evidence>
<feature type="coiled-coil region" evidence="6">
    <location>
        <begin position="495"/>
        <end position="543"/>
    </location>
</feature>
<comment type="subunit">
    <text evidence="6">Homodimer.</text>
</comment>
<dbReference type="SUPFAM" id="SSF57997">
    <property type="entry name" value="Tropomyosin"/>
    <property type="match status" value="1"/>
</dbReference>
<dbReference type="Gene3D" id="1.10.287.1490">
    <property type="match status" value="1"/>
</dbReference>
<dbReference type="Gene3D" id="1.20.1060.20">
    <property type="match status" value="1"/>
</dbReference>
<dbReference type="Gene3D" id="3.40.50.300">
    <property type="entry name" value="P-loop containing nucleotide triphosphate hydrolases"/>
    <property type="match status" value="2"/>
</dbReference>
<dbReference type="Pfam" id="PF06470">
    <property type="entry name" value="SMC_hinge"/>
    <property type="match status" value="1"/>
</dbReference>
<protein>
    <recommendedName>
        <fullName evidence="6">Chromosome partition protein Smc</fullName>
    </recommendedName>
</protein>
<comment type="caution">
    <text evidence="9">The sequence shown here is derived from an EMBL/GenBank/DDBJ whole genome shotgun (WGS) entry which is preliminary data.</text>
</comment>
<comment type="function">
    <text evidence="6">Required for chromosome condensation and partitioning.</text>
</comment>
<feature type="compositionally biased region" description="Acidic residues" evidence="7">
    <location>
        <begin position="105"/>
        <end position="114"/>
    </location>
</feature>
<feature type="binding site" evidence="6">
    <location>
        <begin position="33"/>
        <end position="40"/>
    </location>
    <ligand>
        <name>ATP</name>
        <dbReference type="ChEBI" id="CHEBI:30616"/>
    </ligand>
</feature>
<name>A0ABR8K0K3_9NOSO</name>
<dbReference type="PANTHER" id="PTHR43977">
    <property type="entry name" value="STRUCTURAL MAINTENANCE OF CHROMOSOMES PROTEIN 3"/>
    <property type="match status" value="1"/>
</dbReference>
<dbReference type="EMBL" id="JACJTU010000001">
    <property type="protein sequence ID" value="MBD2732416.1"/>
    <property type="molecule type" value="Genomic_DNA"/>
</dbReference>
<evidence type="ECO:0000259" key="8">
    <source>
        <dbReference type="SMART" id="SM00968"/>
    </source>
</evidence>
<organism evidence="9 10">
    <name type="scientific">Nostoc paludosum FACHB-159</name>
    <dbReference type="NCBI Taxonomy" id="2692908"/>
    <lineage>
        <taxon>Bacteria</taxon>
        <taxon>Bacillati</taxon>
        <taxon>Cyanobacteriota</taxon>
        <taxon>Cyanophyceae</taxon>
        <taxon>Nostocales</taxon>
        <taxon>Nostocaceae</taxon>
        <taxon>Nostoc</taxon>
    </lineage>
</organism>
<evidence type="ECO:0000256" key="6">
    <source>
        <dbReference type="HAMAP-Rule" id="MF_01894"/>
    </source>
</evidence>
<keyword evidence="1 6" id="KW-0963">Cytoplasm</keyword>
<dbReference type="InterPro" id="IPR024704">
    <property type="entry name" value="SMC"/>
</dbReference>
<evidence type="ECO:0000313" key="10">
    <source>
        <dbReference type="Proteomes" id="UP000637383"/>
    </source>
</evidence>
<dbReference type="SUPFAM" id="SSF75553">
    <property type="entry name" value="Smc hinge domain"/>
    <property type="match status" value="1"/>
</dbReference>